<keyword evidence="3" id="KW-1185">Reference proteome</keyword>
<evidence type="ECO:0000313" key="2">
    <source>
        <dbReference type="EMBL" id="OAT24453.1"/>
    </source>
</evidence>
<proteinExistence type="predicted"/>
<dbReference type="AlphaFoldDB" id="A0A198FHT9"/>
<reference evidence="2 3" key="1">
    <citation type="submission" date="2016-04" db="EMBL/GenBank/DDBJ databases">
        <title>ATOL: Assembling a taxonomically balanced genome-scale reconstruction of the evolutionary history of the Enterobacteriaceae.</title>
        <authorList>
            <person name="Plunkett G.III."/>
            <person name="Neeno-Eckwall E.C."/>
            <person name="Glasner J.D."/>
            <person name="Perna N.T."/>
        </authorList>
    </citation>
    <scope>NUCLEOTIDE SEQUENCE [LARGE SCALE GENOMIC DNA]</scope>
    <source>
        <strain evidence="2 3">ATCC 19692</strain>
    </source>
</reference>
<feature type="transmembrane region" description="Helical" evidence="1">
    <location>
        <begin position="32"/>
        <end position="51"/>
    </location>
</feature>
<name>A0A198FHT9_9GAMM</name>
<accession>A0A198FHT9</accession>
<keyword evidence="1" id="KW-0472">Membrane</keyword>
<keyword evidence="1" id="KW-1133">Transmembrane helix</keyword>
<sequence>MKNINKPESEFNVLTTKTAGNMIVSLTQSWRYLFFLSVLSYLSSLLLQLFYFKNNYFLFISSVCFLFTHYFLFRLWLDNHFFKILYRYHDNDNFDYCLSFLFNKKTSHCSMEIRWLGTKRLFSLALLTTLIQWLWGIISLLL</sequence>
<dbReference type="OrthoDB" id="6485698at2"/>
<comment type="caution">
    <text evidence="2">The sequence shown here is derived from an EMBL/GenBank/DDBJ whole genome shotgun (WGS) entry which is preliminary data.</text>
</comment>
<gene>
    <name evidence="2" type="ORF">M983_2540</name>
</gene>
<feature type="transmembrane region" description="Helical" evidence="1">
    <location>
        <begin position="121"/>
        <end position="141"/>
    </location>
</feature>
<dbReference type="EMBL" id="LXEN01000124">
    <property type="protein sequence ID" value="OAT24453.1"/>
    <property type="molecule type" value="Genomic_DNA"/>
</dbReference>
<evidence type="ECO:0000256" key="1">
    <source>
        <dbReference type="SAM" id="Phobius"/>
    </source>
</evidence>
<organism evidence="2 3">
    <name type="scientific">Proteus myxofaciens ATCC 19692</name>
    <dbReference type="NCBI Taxonomy" id="1354337"/>
    <lineage>
        <taxon>Bacteria</taxon>
        <taxon>Pseudomonadati</taxon>
        <taxon>Pseudomonadota</taxon>
        <taxon>Gammaproteobacteria</taxon>
        <taxon>Enterobacterales</taxon>
        <taxon>Morganellaceae</taxon>
        <taxon>Proteus</taxon>
    </lineage>
</organism>
<evidence type="ECO:0000313" key="3">
    <source>
        <dbReference type="Proteomes" id="UP000094023"/>
    </source>
</evidence>
<feature type="transmembrane region" description="Helical" evidence="1">
    <location>
        <begin position="57"/>
        <end position="77"/>
    </location>
</feature>
<protein>
    <submittedName>
        <fullName evidence="2">Uncharacterized protein</fullName>
    </submittedName>
</protein>
<dbReference type="Proteomes" id="UP000094023">
    <property type="component" value="Unassembled WGS sequence"/>
</dbReference>
<dbReference type="STRING" id="1354337.M983_2540"/>
<keyword evidence="1" id="KW-0812">Transmembrane</keyword>